<keyword evidence="1" id="KW-0472">Membrane</keyword>
<dbReference type="PROSITE" id="PS51257">
    <property type="entry name" value="PROKAR_LIPOPROTEIN"/>
    <property type="match status" value="1"/>
</dbReference>
<dbReference type="RefSeq" id="WP_200273885.1">
    <property type="nucleotide sequence ID" value="NZ_JAENHN010000066.1"/>
</dbReference>
<gene>
    <name evidence="2" type="ORF">JHL18_23525</name>
</gene>
<evidence type="ECO:0000313" key="3">
    <source>
        <dbReference type="Proteomes" id="UP000596739"/>
    </source>
</evidence>
<accession>A0ABS1EW37</accession>
<feature type="transmembrane region" description="Helical" evidence="1">
    <location>
        <begin position="7"/>
        <end position="25"/>
    </location>
</feature>
<comment type="caution">
    <text evidence="2">The sequence shown here is derived from an EMBL/GenBank/DDBJ whole genome shotgun (WGS) entry which is preliminary data.</text>
</comment>
<evidence type="ECO:0000313" key="2">
    <source>
        <dbReference type="EMBL" id="MBK1813592.1"/>
    </source>
</evidence>
<keyword evidence="3" id="KW-1185">Reference proteome</keyword>
<dbReference type="Proteomes" id="UP000596739">
    <property type="component" value="Unassembled WGS sequence"/>
</dbReference>
<name>A0ABS1EW37_9CLOT</name>
<proteinExistence type="predicted"/>
<organism evidence="2 3">
    <name type="scientific">Clostridium yunnanense</name>
    <dbReference type="NCBI Taxonomy" id="2800325"/>
    <lineage>
        <taxon>Bacteria</taxon>
        <taxon>Bacillati</taxon>
        <taxon>Bacillota</taxon>
        <taxon>Clostridia</taxon>
        <taxon>Eubacteriales</taxon>
        <taxon>Clostridiaceae</taxon>
        <taxon>Clostridium</taxon>
    </lineage>
</organism>
<evidence type="ECO:0000256" key="1">
    <source>
        <dbReference type="SAM" id="Phobius"/>
    </source>
</evidence>
<keyword evidence="1" id="KW-1133">Transmembrane helix</keyword>
<keyword evidence="1" id="KW-0812">Transmembrane</keyword>
<sequence length="118" mass="14038">MKKRTKYILIVFAIVLLMIACYVFFIRIDKYTYNRDTNTIEKDGIEYVRSNSLPSRFLDKENKTIGKIKGSDFESQERWVVKIKGIDEHEMFLVTGLMNQELFIRSDKVEEFNKTLLK</sequence>
<protein>
    <recommendedName>
        <fullName evidence="4">Lipoprotein</fullName>
    </recommendedName>
</protein>
<dbReference type="EMBL" id="JAENHN010000066">
    <property type="protein sequence ID" value="MBK1813592.1"/>
    <property type="molecule type" value="Genomic_DNA"/>
</dbReference>
<reference evidence="3" key="1">
    <citation type="submission" date="2021-01" db="EMBL/GenBank/DDBJ databases">
        <title>Genome public.</title>
        <authorList>
            <person name="Liu C."/>
            <person name="Sun Q."/>
        </authorList>
    </citation>
    <scope>NUCLEOTIDE SEQUENCE [LARGE SCALE GENOMIC DNA]</scope>
    <source>
        <strain evidence="3">YIM B02505</strain>
    </source>
</reference>
<evidence type="ECO:0008006" key="4">
    <source>
        <dbReference type="Google" id="ProtNLM"/>
    </source>
</evidence>